<dbReference type="AlphaFoldDB" id="A0A1I6DCE0"/>
<dbReference type="SUPFAM" id="SSF51206">
    <property type="entry name" value="cAMP-binding domain-like"/>
    <property type="match status" value="1"/>
</dbReference>
<reference evidence="3" key="1">
    <citation type="submission" date="2016-10" db="EMBL/GenBank/DDBJ databases">
        <authorList>
            <person name="Varghese N."/>
            <person name="Submissions S."/>
        </authorList>
    </citation>
    <scope>NUCLEOTIDE SEQUENCE [LARGE SCALE GENOMIC DNA]</scope>
    <source>
        <strain evidence="3">DSM 44232</strain>
    </source>
</reference>
<evidence type="ECO:0000259" key="1">
    <source>
        <dbReference type="PROSITE" id="PS50042"/>
    </source>
</evidence>
<keyword evidence="3" id="KW-1185">Reference proteome</keyword>
<dbReference type="SMART" id="SM00100">
    <property type="entry name" value="cNMP"/>
    <property type="match status" value="1"/>
</dbReference>
<feature type="domain" description="Cyclic nucleotide-binding" evidence="1">
    <location>
        <begin position="10"/>
        <end position="79"/>
    </location>
</feature>
<organism evidence="2 3">
    <name type="scientific">Lentzea waywayandensis</name>
    <dbReference type="NCBI Taxonomy" id="84724"/>
    <lineage>
        <taxon>Bacteria</taxon>
        <taxon>Bacillati</taxon>
        <taxon>Actinomycetota</taxon>
        <taxon>Actinomycetes</taxon>
        <taxon>Pseudonocardiales</taxon>
        <taxon>Pseudonocardiaceae</taxon>
        <taxon>Lentzea</taxon>
    </lineage>
</organism>
<name>A0A1I6DCE0_9PSEU</name>
<proteinExistence type="predicted"/>
<dbReference type="Gene3D" id="2.60.120.10">
    <property type="entry name" value="Jelly Rolls"/>
    <property type="match status" value="1"/>
</dbReference>
<dbReference type="EMBL" id="FOYL01000002">
    <property type="protein sequence ID" value="SFR03031.1"/>
    <property type="molecule type" value="Genomic_DNA"/>
</dbReference>
<evidence type="ECO:0000313" key="2">
    <source>
        <dbReference type="EMBL" id="SFR03031.1"/>
    </source>
</evidence>
<dbReference type="RefSeq" id="WP_177320310.1">
    <property type="nucleotide sequence ID" value="NZ_FOYL01000002.1"/>
</dbReference>
<accession>A0A1I6DCE0</accession>
<dbReference type="Proteomes" id="UP000198583">
    <property type="component" value="Unassembled WGS sequence"/>
</dbReference>
<dbReference type="PROSITE" id="PS50042">
    <property type="entry name" value="CNMP_BINDING_3"/>
    <property type="match status" value="1"/>
</dbReference>
<dbReference type="Pfam" id="PF00027">
    <property type="entry name" value="cNMP_binding"/>
    <property type="match status" value="1"/>
</dbReference>
<evidence type="ECO:0000313" key="3">
    <source>
        <dbReference type="Proteomes" id="UP000198583"/>
    </source>
</evidence>
<dbReference type="STRING" id="84724.SAMN04488564_102233"/>
<protein>
    <submittedName>
        <fullName evidence="2">Cyclic nucleotide-binding domain-containing protein</fullName>
    </submittedName>
</protein>
<dbReference type="InterPro" id="IPR000595">
    <property type="entry name" value="cNMP-bd_dom"/>
</dbReference>
<sequence length="149" mass="16206">MTTALDSLPLLTGLSPTQRAAVAGVSTVETYAPGHRLFDEGGVADRCWVVLTGCVMIDHTTPGSGRVALQSLGHGELVGWSWAMPPHRWHFGATVVSPTRAVVVDAVRLRELADADPELGYRVALVMLETLVERLQTTRIRLLDLQRQP</sequence>
<dbReference type="InterPro" id="IPR018490">
    <property type="entry name" value="cNMP-bd_dom_sf"/>
</dbReference>
<gene>
    <name evidence="2" type="ORF">SAMN04488564_102233</name>
</gene>
<dbReference type="InterPro" id="IPR014710">
    <property type="entry name" value="RmlC-like_jellyroll"/>
</dbReference>
<dbReference type="CDD" id="cd00038">
    <property type="entry name" value="CAP_ED"/>
    <property type="match status" value="1"/>
</dbReference>